<comment type="caution">
    <text evidence="2">The sequence shown here is derived from an EMBL/GenBank/DDBJ whole genome shotgun (WGS) entry which is preliminary data.</text>
</comment>
<gene>
    <name evidence="2" type="ORF">FB557_2313</name>
</gene>
<dbReference type="Proteomes" id="UP000315628">
    <property type="component" value="Unassembled WGS sequence"/>
</dbReference>
<evidence type="ECO:0000313" key="3">
    <source>
        <dbReference type="Proteomes" id="UP000315628"/>
    </source>
</evidence>
<organism evidence="2 3">
    <name type="scientific">Marihabitans asiaticum</name>
    <dbReference type="NCBI Taxonomy" id="415218"/>
    <lineage>
        <taxon>Bacteria</taxon>
        <taxon>Bacillati</taxon>
        <taxon>Actinomycetota</taxon>
        <taxon>Actinomycetes</taxon>
        <taxon>Micrococcales</taxon>
        <taxon>Intrasporangiaceae</taxon>
        <taxon>Marihabitans</taxon>
    </lineage>
</organism>
<reference evidence="2 3" key="1">
    <citation type="submission" date="2019-06" db="EMBL/GenBank/DDBJ databases">
        <title>Sequencing the genomes of 1000 actinobacteria strains.</title>
        <authorList>
            <person name="Klenk H.-P."/>
        </authorList>
    </citation>
    <scope>NUCLEOTIDE SEQUENCE [LARGE SCALE GENOMIC DNA]</scope>
    <source>
        <strain evidence="2 3">DSM 18935</strain>
    </source>
</reference>
<name>A0A560W7R9_9MICO</name>
<evidence type="ECO:0008006" key="4">
    <source>
        <dbReference type="Google" id="ProtNLM"/>
    </source>
</evidence>
<feature type="transmembrane region" description="Helical" evidence="1">
    <location>
        <begin position="77"/>
        <end position="96"/>
    </location>
</feature>
<dbReference type="OrthoDB" id="4837979at2"/>
<keyword evidence="1" id="KW-0812">Transmembrane</keyword>
<feature type="transmembrane region" description="Helical" evidence="1">
    <location>
        <begin position="136"/>
        <end position="157"/>
    </location>
</feature>
<accession>A0A560W7R9</accession>
<dbReference type="AlphaFoldDB" id="A0A560W7R9"/>
<dbReference type="RefSeq" id="WP_144857760.1">
    <property type="nucleotide sequence ID" value="NZ_BAAAYT010000002.1"/>
</dbReference>
<proteinExistence type="predicted"/>
<protein>
    <recommendedName>
        <fullName evidence="4">Ion channel</fullName>
    </recommendedName>
</protein>
<feature type="transmembrane region" description="Helical" evidence="1">
    <location>
        <begin position="102"/>
        <end position="124"/>
    </location>
</feature>
<sequence>MTQSDWYAPPEPLSGREYWSALIRKQPSAVLLAVQIFAIVAMPWVDEVPNYRVALVVLSLVALTLAVWTVRATSSLTWVALLIGVPALGLELWTVFDAETWVLVTAHLLLASFYFYTGYALLGYIFADRFVTKDELFAVGAAFTVGVFAFTYLFVAIQEAYPGSFTNLGGDSRVSFQELLYGSVANFTGVGSTDIIGVRPHARAAVMVEQISGVFYIAMVISRLVAMAAMRSK</sequence>
<evidence type="ECO:0000313" key="2">
    <source>
        <dbReference type="EMBL" id="TWD13683.1"/>
    </source>
</evidence>
<feature type="transmembrane region" description="Helical" evidence="1">
    <location>
        <begin position="213"/>
        <end position="230"/>
    </location>
</feature>
<dbReference type="EMBL" id="VIUW01000004">
    <property type="protein sequence ID" value="TWD13683.1"/>
    <property type="molecule type" value="Genomic_DNA"/>
</dbReference>
<feature type="transmembrane region" description="Helical" evidence="1">
    <location>
        <begin position="28"/>
        <end position="45"/>
    </location>
</feature>
<feature type="transmembrane region" description="Helical" evidence="1">
    <location>
        <begin position="51"/>
        <end position="70"/>
    </location>
</feature>
<evidence type="ECO:0000256" key="1">
    <source>
        <dbReference type="SAM" id="Phobius"/>
    </source>
</evidence>
<keyword evidence="1" id="KW-1133">Transmembrane helix</keyword>
<dbReference type="SUPFAM" id="SSF81324">
    <property type="entry name" value="Voltage-gated potassium channels"/>
    <property type="match status" value="1"/>
</dbReference>
<keyword evidence="3" id="KW-1185">Reference proteome</keyword>
<dbReference type="Gene3D" id="1.10.287.70">
    <property type="match status" value="1"/>
</dbReference>
<keyword evidence="1" id="KW-0472">Membrane</keyword>